<dbReference type="InterPro" id="IPR002180">
    <property type="entry name" value="LS/RS"/>
</dbReference>
<dbReference type="Gene3D" id="3.40.50.960">
    <property type="entry name" value="Lumazine/riboflavin synthase"/>
    <property type="match status" value="1"/>
</dbReference>
<feature type="binding site" evidence="7">
    <location>
        <position position="104"/>
    </location>
    <ligand>
        <name>5-amino-6-(D-ribitylamino)uracil</name>
        <dbReference type="ChEBI" id="CHEBI:15934"/>
    </ligand>
</feature>
<dbReference type="NCBIfam" id="TIGR00114">
    <property type="entry name" value="lumazine-synth"/>
    <property type="match status" value="1"/>
</dbReference>
<dbReference type="UniPathway" id="UPA00275">
    <property type="reaction ID" value="UER00404"/>
</dbReference>
<evidence type="ECO:0000256" key="7">
    <source>
        <dbReference type="HAMAP-Rule" id="MF_00178"/>
    </source>
</evidence>
<dbReference type="InterPro" id="IPR034964">
    <property type="entry name" value="LS"/>
</dbReference>
<feature type="binding site" evidence="7">
    <location>
        <position position="118"/>
    </location>
    <ligand>
        <name>(2S)-2-hydroxy-3-oxobutyl phosphate</name>
        <dbReference type="ChEBI" id="CHEBI:58830"/>
    </ligand>
</feature>
<evidence type="ECO:0000256" key="3">
    <source>
        <dbReference type="ARBA" id="ARBA00012664"/>
    </source>
</evidence>
<evidence type="ECO:0000256" key="5">
    <source>
        <dbReference type="ARBA" id="ARBA00022679"/>
    </source>
</evidence>
<evidence type="ECO:0000256" key="6">
    <source>
        <dbReference type="ARBA" id="ARBA00048785"/>
    </source>
</evidence>
<dbReference type="InterPro" id="IPR036467">
    <property type="entry name" value="LS/RS_sf"/>
</dbReference>
<sequence length="155" mass="16918">MKEHRYAIIVSRFNEHVTEKLLKGALERLAEKKIQDSDITVIRVPGAVEIPLAAQLIAKKGRHSAIICLGAVIRGETSHYDSVCQQVSQGCQRVMLDYSIPVIFGILTTENDEQALDRAGGTHGHKGKDAVDTAMEMAHLASELTSDGSISIGYY</sequence>
<comment type="similarity">
    <text evidence="2 7">Belongs to the DMRL synthase family.</text>
</comment>
<keyword evidence="5 7" id="KW-0808">Transferase</keyword>
<organism evidence="8 9">
    <name type="scientific">Aquicella siphonis</name>
    <dbReference type="NCBI Taxonomy" id="254247"/>
    <lineage>
        <taxon>Bacteria</taxon>
        <taxon>Pseudomonadati</taxon>
        <taxon>Pseudomonadota</taxon>
        <taxon>Gammaproteobacteria</taxon>
        <taxon>Legionellales</taxon>
        <taxon>Coxiellaceae</taxon>
        <taxon>Aquicella</taxon>
    </lineage>
</organism>
<dbReference type="CDD" id="cd09209">
    <property type="entry name" value="Lumazine_synthase-I"/>
    <property type="match status" value="1"/>
</dbReference>
<comment type="function">
    <text evidence="7">Catalyzes the formation of 6,7-dimethyl-8-ribityllumazine by condensation of 5-amino-6-(D-ribitylamino)uracil with 3,4-dihydroxy-2-butanone 4-phosphate. This is the penultimate step in the biosynthesis of riboflavin.</text>
</comment>
<proteinExistence type="inferred from homology"/>
<dbReference type="Pfam" id="PF00885">
    <property type="entry name" value="DMRL_synthase"/>
    <property type="match status" value="1"/>
</dbReference>
<dbReference type="OrthoDB" id="9809709at2"/>
<evidence type="ECO:0000256" key="2">
    <source>
        <dbReference type="ARBA" id="ARBA00007424"/>
    </source>
</evidence>
<evidence type="ECO:0000256" key="4">
    <source>
        <dbReference type="ARBA" id="ARBA00022619"/>
    </source>
</evidence>
<dbReference type="GO" id="GO:0009231">
    <property type="term" value="P:riboflavin biosynthetic process"/>
    <property type="evidence" value="ECO:0007669"/>
    <property type="project" value="UniProtKB-UniRule"/>
</dbReference>
<gene>
    <name evidence="7 8" type="primary">ribH</name>
    <name evidence="8" type="ORF">AQUSIP_23600</name>
</gene>
<dbReference type="SUPFAM" id="SSF52121">
    <property type="entry name" value="Lumazine synthase"/>
    <property type="match status" value="1"/>
</dbReference>
<dbReference type="Proteomes" id="UP000324194">
    <property type="component" value="Chromosome 2"/>
</dbReference>
<name>A0A5E4PL32_9COXI</name>
<feature type="binding site" evidence="7">
    <location>
        <begin position="47"/>
        <end position="49"/>
    </location>
    <ligand>
        <name>5-amino-6-(D-ribitylamino)uracil</name>
        <dbReference type="ChEBI" id="CHEBI:15934"/>
    </ligand>
</feature>
<evidence type="ECO:0000313" key="9">
    <source>
        <dbReference type="Proteomes" id="UP000324194"/>
    </source>
</evidence>
<feature type="binding site" evidence="7">
    <location>
        <position position="13"/>
    </location>
    <ligand>
        <name>5-amino-6-(D-ribitylamino)uracil</name>
        <dbReference type="ChEBI" id="CHEBI:15934"/>
    </ligand>
</feature>
<dbReference type="HAMAP" id="MF_00178">
    <property type="entry name" value="Lumazine_synth"/>
    <property type="match status" value="1"/>
</dbReference>
<dbReference type="RefSeq" id="WP_148340436.1">
    <property type="nucleotide sequence ID" value="NZ_LR699120.1"/>
</dbReference>
<evidence type="ECO:0000256" key="1">
    <source>
        <dbReference type="ARBA" id="ARBA00004917"/>
    </source>
</evidence>
<dbReference type="GO" id="GO:0009349">
    <property type="term" value="C:riboflavin synthase complex"/>
    <property type="evidence" value="ECO:0007669"/>
    <property type="project" value="UniProtKB-UniRule"/>
</dbReference>
<feature type="active site" description="Proton donor" evidence="7">
    <location>
        <position position="79"/>
    </location>
</feature>
<feature type="binding site" evidence="7">
    <location>
        <begin position="76"/>
        <end position="77"/>
    </location>
    <ligand>
        <name>(2S)-2-hydroxy-3-oxobutyl phosphate</name>
        <dbReference type="ChEBI" id="CHEBI:58830"/>
    </ligand>
</feature>
<dbReference type="PANTHER" id="PTHR21058">
    <property type="entry name" value="6,7-DIMETHYL-8-RIBITYLLUMAZINE SYNTHASE DMRL SYNTHASE LUMAZINE SYNTHASE"/>
    <property type="match status" value="1"/>
</dbReference>
<dbReference type="GO" id="GO:0005829">
    <property type="term" value="C:cytosol"/>
    <property type="evidence" value="ECO:0007669"/>
    <property type="project" value="TreeGrafter"/>
</dbReference>
<comment type="subunit">
    <text evidence="7">Forms an icosahedral capsid composed of 60 subunits, arranged as a dodecamer of pentamers.</text>
</comment>
<reference evidence="8 9" key="1">
    <citation type="submission" date="2019-08" db="EMBL/GenBank/DDBJ databases">
        <authorList>
            <person name="Guy L."/>
        </authorList>
    </citation>
    <scope>NUCLEOTIDE SEQUENCE [LARGE SCALE GENOMIC DNA]</scope>
    <source>
        <strain evidence="8 9">SGT-108</strain>
    </source>
</reference>
<comment type="catalytic activity">
    <reaction evidence="6 7">
        <text>(2S)-2-hydroxy-3-oxobutyl phosphate + 5-amino-6-(D-ribitylamino)uracil = 6,7-dimethyl-8-(1-D-ribityl)lumazine + phosphate + 2 H2O + H(+)</text>
        <dbReference type="Rhea" id="RHEA:26152"/>
        <dbReference type="ChEBI" id="CHEBI:15377"/>
        <dbReference type="ChEBI" id="CHEBI:15378"/>
        <dbReference type="ChEBI" id="CHEBI:15934"/>
        <dbReference type="ChEBI" id="CHEBI:43474"/>
        <dbReference type="ChEBI" id="CHEBI:58201"/>
        <dbReference type="ChEBI" id="CHEBI:58830"/>
        <dbReference type="EC" id="2.5.1.78"/>
    </reaction>
</comment>
<keyword evidence="9" id="KW-1185">Reference proteome</keyword>
<comment type="pathway">
    <text evidence="1 7">Cofactor biosynthesis; riboflavin biosynthesis; riboflavin from 2-hydroxy-3-oxobutyl phosphate and 5-amino-6-(D-ribitylamino)uracil: step 1/2.</text>
</comment>
<keyword evidence="4 7" id="KW-0686">Riboflavin biosynthesis</keyword>
<protein>
    <recommendedName>
        <fullName evidence="3 7">6,7-dimethyl-8-ribityllumazine synthase</fullName>
        <shortName evidence="7">DMRL synthase</shortName>
        <shortName evidence="7">LS</shortName>
        <shortName evidence="7">Lumazine synthase</shortName>
        <ecNumber evidence="3 7">2.5.1.78</ecNumber>
    </recommendedName>
</protein>
<evidence type="ECO:0000313" key="8">
    <source>
        <dbReference type="EMBL" id="VVC77033.1"/>
    </source>
</evidence>
<dbReference type="KEGG" id="asip:AQUSIP_23600"/>
<dbReference type="PANTHER" id="PTHR21058:SF0">
    <property type="entry name" value="6,7-DIMETHYL-8-RIBITYLLUMAZINE SYNTHASE"/>
    <property type="match status" value="1"/>
</dbReference>
<dbReference type="EMBL" id="LR699120">
    <property type="protein sequence ID" value="VVC77033.1"/>
    <property type="molecule type" value="Genomic_DNA"/>
</dbReference>
<accession>A0A5E4PL32</accession>
<dbReference type="AlphaFoldDB" id="A0A5E4PL32"/>
<dbReference type="GO" id="GO:0000906">
    <property type="term" value="F:6,7-dimethyl-8-ribityllumazine synthase activity"/>
    <property type="evidence" value="ECO:0007669"/>
    <property type="project" value="UniProtKB-UniRule"/>
</dbReference>
<feature type="binding site" evidence="7">
    <location>
        <begin position="71"/>
        <end position="73"/>
    </location>
    <ligand>
        <name>5-amino-6-(D-ribitylamino)uracil</name>
        <dbReference type="ChEBI" id="CHEBI:15934"/>
    </ligand>
</feature>
<dbReference type="EC" id="2.5.1.78" evidence="3 7"/>